<feature type="compositionally biased region" description="Basic and acidic residues" evidence="1">
    <location>
        <begin position="22"/>
        <end position="39"/>
    </location>
</feature>
<dbReference type="AlphaFoldDB" id="A0A915KQC6"/>
<feature type="region of interest" description="Disordered" evidence="1">
    <location>
        <begin position="1"/>
        <end position="75"/>
    </location>
</feature>
<name>A0A915KQC6_ROMCU</name>
<protein>
    <submittedName>
        <fullName evidence="3">Uncharacterized protein</fullName>
    </submittedName>
</protein>
<accession>A0A915KQC6</accession>
<evidence type="ECO:0000313" key="2">
    <source>
        <dbReference type="Proteomes" id="UP000887565"/>
    </source>
</evidence>
<dbReference type="WBParaSite" id="nRc.2.0.1.t41087-RA">
    <property type="protein sequence ID" value="nRc.2.0.1.t41087-RA"/>
    <property type="gene ID" value="nRc.2.0.1.g41087"/>
</dbReference>
<dbReference type="Proteomes" id="UP000887565">
    <property type="component" value="Unplaced"/>
</dbReference>
<sequence length="142" mass="15629">MTDEPRTSTSRAKRGKTPSEQATRHGEQREKQKTSEEAGKSSQTTLTPLPKPTSTKTAAWQNNRRLPTNPIDTAQATSHTLVMIATIKKLSNLTPPAPIAVNMKAMMMHRSTALRVNKRARCTRPDFTKKCTGPVSAGHHQS</sequence>
<proteinExistence type="predicted"/>
<feature type="compositionally biased region" description="Low complexity" evidence="1">
    <location>
        <begin position="41"/>
        <end position="57"/>
    </location>
</feature>
<reference evidence="3" key="1">
    <citation type="submission" date="2022-11" db="UniProtKB">
        <authorList>
            <consortium name="WormBaseParasite"/>
        </authorList>
    </citation>
    <scope>IDENTIFICATION</scope>
</reference>
<evidence type="ECO:0000313" key="3">
    <source>
        <dbReference type="WBParaSite" id="nRc.2.0.1.t41087-RA"/>
    </source>
</evidence>
<feature type="compositionally biased region" description="Polar residues" evidence="1">
    <location>
        <begin position="58"/>
        <end position="75"/>
    </location>
</feature>
<evidence type="ECO:0000256" key="1">
    <source>
        <dbReference type="SAM" id="MobiDB-lite"/>
    </source>
</evidence>
<keyword evidence="2" id="KW-1185">Reference proteome</keyword>
<organism evidence="2 3">
    <name type="scientific">Romanomermis culicivorax</name>
    <name type="common">Nematode worm</name>
    <dbReference type="NCBI Taxonomy" id="13658"/>
    <lineage>
        <taxon>Eukaryota</taxon>
        <taxon>Metazoa</taxon>
        <taxon>Ecdysozoa</taxon>
        <taxon>Nematoda</taxon>
        <taxon>Enoplea</taxon>
        <taxon>Dorylaimia</taxon>
        <taxon>Mermithida</taxon>
        <taxon>Mermithoidea</taxon>
        <taxon>Mermithidae</taxon>
        <taxon>Romanomermis</taxon>
    </lineage>
</organism>